<evidence type="ECO:0000313" key="1">
    <source>
        <dbReference type="EMBL" id="QSZ66053.1"/>
    </source>
</evidence>
<accession>A0A8A3S1Z0</accession>
<keyword evidence="2" id="KW-1185">Reference proteome</keyword>
<evidence type="ECO:0000313" key="2">
    <source>
        <dbReference type="Proteomes" id="UP001042704"/>
    </source>
</evidence>
<dbReference type="PIRSF" id="PIRSF004897">
    <property type="entry name" value="UCP004897_ACT"/>
    <property type="match status" value="1"/>
</dbReference>
<name>A0A8A3S1Z0_9EURY</name>
<gene>
    <name evidence="1" type="ORF">RJ40_00310</name>
</gene>
<sequence length="166" mass="18421">MWETLMQEFADSPAQARVVKFLLENGFGVSEKGRITCNDIEIPATHIARTIGTDRRVVDATARRIQSMDWTSKVFSSMRATPDLSKVAEALGLTVITILPTDAHEKGIVGAAVRILSEHDLAIRQIFVTDPYFAESPRLVIILDEPLPLGVIEELRALPQVQKLMI</sequence>
<dbReference type="Proteomes" id="UP001042704">
    <property type="component" value="Chromosome"/>
</dbReference>
<dbReference type="EMBL" id="CP036172">
    <property type="protein sequence ID" value="QSZ66053.1"/>
    <property type="molecule type" value="Genomic_DNA"/>
</dbReference>
<organism evidence="1 2">
    <name type="scientific">Methanofollis aquaemaris</name>
    <dbReference type="NCBI Taxonomy" id="126734"/>
    <lineage>
        <taxon>Archaea</taxon>
        <taxon>Methanobacteriati</taxon>
        <taxon>Methanobacteriota</taxon>
        <taxon>Stenosarchaea group</taxon>
        <taxon>Methanomicrobia</taxon>
        <taxon>Methanomicrobiales</taxon>
        <taxon>Methanomicrobiaceae</taxon>
        <taxon>Methanofollis</taxon>
    </lineage>
</organism>
<reference evidence="1" key="2">
    <citation type="submission" date="2019-02" db="EMBL/GenBank/DDBJ databases">
        <authorList>
            <person name="Chen S.-C."/>
            <person name="Chien H.-H."/>
            <person name="Lai M.-C."/>
        </authorList>
    </citation>
    <scope>NUCLEOTIDE SEQUENCE</scope>
    <source>
        <strain evidence="1">N2F9704</strain>
    </source>
</reference>
<reference evidence="1" key="1">
    <citation type="journal article" date="2001" name="Int. J. Syst. Evol. Microbiol.">
        <title>Methanofollis aquaemaris sp. nov., a methanogen isolated from an aquaculture fish pond.</title>
        <authorList>
            <person name="Lai M.C."/>
            <person name="Chen S.C."/>
        </authorList>
    </citation>
    <scope>NUCLEOTIDE SEQUENCE</scope>
    <source>
        <strain evidence="1">N2F9704</strain>
    </source>
</reference>
<dbReference type="AlphaFoldDB" id="A0A8A3S1Z0"/>
<dbReference type="RefSeq" id="WP_265581347.1">
    <property type="nucleotide sequence ID" value="NZ_CP036172.1"/>
</dbReference>
<protein>
    <submittedName>
        <fullName evidence="1">Regulator of amino acid metabolism, contains ACT domain protein</fullName>
    </submittedName>
</protein>
<dbReference type="InterPro" id="IPR014424">
    <property type="entry name" value="UCP004897_ACT"/>
</dbReference>
<dbReference type="GeneID" id="76422749"/>
<proteinExistence type="predicted"/>
<dbReference type="KEGG" id="maqe:RJ40_00310"/>